<reference evidence="4 5" key="1">
    <citation type="journal article" date="2014" name="Am. J. Bot.">
        <title>Genome assembly and annotation for red clover (Trifolium pratense; Fabaceae).</title>
        <authorList>
            <person name="Istvanek J."/>
            <person name="Jaros M."/>
            <person name="Krenek A."/>
            <person name="Repkova J."/>
        </authorList>
    </citation>
    <scope>NUCLEOTIDE SEQUENCE [LARGE SCALE GENOMIC DNA]</scope>
    <source>
        <strain evidence="5">cv. Tatra</strain>
        <tissue evidence="4">Young leaves</tissue>
    </source>
</reference>
<protein>
    <submittedName>
        <fullName evidence="4">Ubiquitin carboxyl-terminal hydrolase 8-like protein</fullName>
    </submittedName>
</protein>
<dbReference type="AlphaFoldDB" id="A0A2K3P129"/>
<dbReference type="InterPro" id="IPR053151">
    <property type="entry name" value="RNase_H-like"/>
</dbReference>
<evidence type="ECO:0000313" key="4">
    <source>
        <dbReference type="EMBL" id="PNY08987.1"/>
    </source>
</evidence>
<dbReference type="InterPro" id="IPR044730">
    <property type="entry name" value="RNase_H-like_dom_plant"/>
</dbReference>
<comment type="caution">
    <text evidence="4">The sequence shown here is derived from an EMBL/GenBank/DDBJ whole genome shotgun (WGS) entry which is preliminary data.</text>
</comment>
<sequence length="258" mass="29832">MTRLTEKLRLSSLFIKPTRFLSLLSLSTLHHLCNSLTRFIFSQTLPFFSMDNNLFSDNVDYFDDDFDSSYSLRPNRRLLQQDYRDFSVEKVYLLPYRWWIDAEGEGDRAEGVLYTVCSNFDSESEILLNLKKEEDREKIKSLEVGVSGRHYALVPEGLWLRALKRKVEMNLDSQAVVQVIKKKRLNSLMGSTVVRQIWRLLEMVWEVEVTHIYREVNKGADALANIGCSLDHGILTYDVCPDQLSELYGADCLGISTP</sequence>
<dbReference type="Pfam" id="PF13456">
    <property type="entry name" value="RVT_3"/>
    <property type="match status" value="1"/>
</dbReference>
<dbReference type="GO" id="GO:0003676">
    <property type="term" value="F:nucleic acid binding"/>
    <property type="evidence" value="ECO:0007669"/>
    <property type="project" value="InterPro"/>
</dbReference>
<dbReference type="EMBL" id="ASHM01002859">
    <property type="protein sequence ID" value="PNY08987.1"/>
    <property type="molecule type" value="Genomic_DNA"/>
</dbReference>
<dbReference type="InterPro" id="IPR036397">
    <property type="entry name" value="RNaseH_sf"/>
</dbReference>
<evidence type="ECO:0000259" key="1">
    <source>
        <dbReference type="Pfam" id="PF13456"/>
    </source>
</evidence>
<dbReference type="Gene3D" id="3.30.420.10">
    <property type="entry name" value="Ribonuclease H-like superfamily/Ribonuclease H"/>
    <property type="match status" value="1"/>
</dbReference>
<proteinExistence type="predicted"/>
<keyword evidence="4" id="KW-0378">Hydrolase</keyword>
<evidence type="ECO:0000313" key="2">
    <source>
        <dbReference type="EMBL" id="PNY06576.1"/>
    </source>
</evidence>
<dbReference type="EMBL" id="ASHM01002578">
    <property type="protein sequence ID" value="PNY08544.1"/>
    <property type="molecule type" value="Genomic_DNA"/>
</dbReference>
<organism evidence="4 5">
    <name type="scientific">Trifolium pratense</name>
    <name type="common">Red clover</name>
    <dbReference type="NCBI Taxonomy" id="57577"/>
    <lineage>
        <taxon>Eukaryota</taxon>
        <taxon>Viridiplantae</taxon>
        <taxon>Streptophyta</taxon>
        <taxon>Embryophyta</taxon>
        <taxon>Tracheophyta</taxon>
        <taxon>Spermatophyta</taxon>
        <taxon>Magnoliopsida</taxon>
        <taxon>eudicotyledons</taxon>
        <taxon>Gunneridae</taxon>
        <taxon>Pentapetalae</taxon>
        <taxon>rosids</taxon>
        <taxon>fabids</taxon>
        <taxon>Fabales</taxon>
        <taxon>Fabaceae</taxon>
        <taxon>Papilionoideae</taxon>
        <taxon>50 kb inversion clade</taxon>
        <taxon>NPAAA clade</taxon>
        <taxon>Hologalegina</taxon>
        <taxon>IRL clade</taxon>
        <taxon>Trifolieae</taxon>
        <taxon>Trifolium</taxon>
    </lineage>
</organism>
<gene>
    <name evidence="2" type="ORF">L195_g003048</name>
    <name evidence="3" type="ORF">L195_g005071</name>
    <name evidence="4" type="ORF">L195_g005529</name>
</gene>
<dbReference type="SUPFAM" id="SSF53098">
    <property type="entry name" value="Ribonuclease H-like"/>
    <property type="match status" value="1"/>
</dbReference>
<dbReference type="CDD" id="cd06222">
    <property type="entry name" value="RNase_H_like"/>
    <property type="match status" value="1"/>
</dbReference>
<evidence type="ECO:0000313" key="3">
    <source>
        <dbReference type="EMBL" id="PNY08544.1"/>
    </source>
</evidence>
<dbReference type="Proteomes" id="UP000236291">
    <property type="component" value="Unassembled WGS sequence"/>
</dbReference>
<dbReference type="InterPro" id="IPR012337">
    <property type="entry name" value="RNaseH-like_sf"/>
</dbReference>
<dbReference type="PANTHER" id="PTHR47723">
    <property type="entry name" value="OS05G0353850 PROTEIN"/>
    <property type="match status" value="1"/>
</dbReference>
<dbReference type="InterPro" id="IPR002156">
    <property type="entry name" value="RNaseH_domain"/>
</dbReference>
<feature type="domain" description="RNase H type-1" evidence="1">
    <location>
        <begin position="165"/>
        <end position="225"/>
    </location>
</feature>
<name>A0A2K3P129_TRIPR</name>
<dbReference type="GO" id="GO:0004523">
    <property type="term" value="F:RNA-DNA hybrid ribonuclease activity"/>
    <property type="evidence" value="ECO:0007669"/>
    <property type="project" value="InterPro"/>
</dbReference>
<dbReference type="EMBL" id="ASHM01001381">
    <property type="protein sequence ID" value="PNY06576.1"/>
    <property type="molecule type" value="Genomic_DNA"/>
</dbReference>
<accession>A0A2K3P129</accession>
<dbReference type="PANTHER" id="PTHR47723:SF19">
    <property type="entry name" value="POLYNUCLEOTIDYL TRANSFERASE, RIBONUCLEASE H-LIKE SUPERFAMILY PROTEIN"/>
    <property type="match status" value="1"/>
</dbReference>
<evidence type="ECO:0000313" key="5">
    <source>
        <dbReference type="Proteomes" id="UP000236291"/>
    </source>
</evidence>
<dbReference type="STRING" id="57577.A0A2K3P129"/>
<reference evidence="4 5" key="2">
    <citation type="journal article" date="2017" name="Front. Plant Sci.">
        <title>Gene Classification and Mining of Molecular Markers Useful in Red Clover (Trifolium pratense) Breeding.</title>
        <authorList>
            <person name="Istvanek J."/>
            <person name="Dluhosova J."/>
            <person name="Dluhos P."/>
            <person name="Patkova L."/>
            <person name="Nedelnik J."/>
            <person name="Repkova J."/>
        </authorList>
    </citation>
    <scope>NUCLEOTIDE SEQUENCE [LARGE SCALE GENOMIC DNA]</scope>
    <source>
        <strain evidence="5">cv. Tatra</strain>
        <tissue evidence="4">Young leaves</tissue>
    </source>
</reference>